<evidence type="ECO:0000313" key="3">
    <source>
        <dbReference type="Proteomes" id="UP000075755"/>
    </source>
</evidence>
<dbReference type="RefSeq" id="WP_157097129.1">
    <property type="nucleotide sequence ID" value="NZ_CP015005.1"/>
</dbReference>
<organism evidence="1 3">
    <name type="scientific">Aminobacter aminovorans</name>
    <name type="common">Chelatobacter heintzii</name>
    <dbReference type="NCBI Taxonomy" id="83263"/>
    <lineage>
        <taxon>Bacteria</taxon>
        <taxon>Pseudomonadati</taxon>
        <taxon>Pseudomonadota</taxon>
        <taxon>Alphaproteobacteria</taxon>
        <taxon>Hyphomicrobiales</taxon>
        <taxon>Phyllobacteriaceae</taxon>
        <taxon>Aminobacter</taxon>
    </lineage>
</organism>
<protein>
    <submittedName>
        <fullName evidence="1">Uncharacterized protein</fullName>
    </submittedName>
</protein>
<accession>A0AAC8YRW3</accession>
<proteinExistence type="predicted"/>
<dbReference type="EMBL" id="CP015005">
    <property type="protein sequence ID" value="AMS43327.1"/>
    <property type="molecule type" value="Genomic_DNA"/>
</dbReference>
<dbReference type="AlphaFoldDB" id="A0AAC8YRW3"/>
<gene>
    <name evidence="1" type="ORF">AA2016_4415</name>
    <name evidence="2" type="ORF">FHS67_002436</name>
</gene>
<evidence type="ECO:0000313" key="4">
    <source>
        <dbReference type="Proteomes" id="UP000577697"/>
    </source>
</evidence>
<dbReference type="Proteomes" id="UP000577697">
    <property type="component" value="Unassembled WGS sequence"/>
</dbReference>
<dbReference type="Proteomes" id="UP000075755">
    <property type="component" value="Chromosome"/>
</dbReference>
<dbReference type="EMBL" id="JACICB010000008">
    <property type="protein sequence ID" value="MBB3706116.1"/>
    <property type="molecule type" value="Genomic_DNA"/>
</dbReference>
<name>A0AAC8YRW3_AMIAI</name>
<dbReference type="KEGG" id="aak:AA2016_4415"/>
<keyword evidence="4" id="KW-1185">Reference proteome</keyword>
<reference evidence="1 3" key="1">
    <citation type="submission" date="2016-03" db="EMBL/GenBank/DDBJ databases">
        <title>Complete genome of Aminobacter aminovorans KCTC 2477.</title>
        <authorList>
            <person name="Kim K.M."/>
        </authorList>
    </citation>
    <scope>NUCLEOTIDE SEQUENCE [LARGE SCALE GENOMIC DNA]</scope>
    <source>
        <strain evidence="1 3">KCTC 2477</strain>
    </source>
</reference>
<evidence type="ECO:0000313" key="1">
    <source>
        <dbReference type="EMBL" id="AMS43327.1"/>
    </source>
</evidence>
<reference evidence="2 4" key="2">
    <citation type="submission" date="2020-08" db="EMBL/GenBank/DDBJ databases">
        <title>Genomic Encyclopedia of Type Strains, Phase IV (KMG-IV): sequencing the most valuable type-strain genomes for metagenomic binning, comparative biology and taxonomic classification.</title>
        <authorList>
            <person name="Goeker M."/>
        </authorList>
    </citation>
    <scope>NUCLEOTIDE SEQUENCE [LARGE SCALE GENOMIC DNA]</scope>
    <source>
        <strain evidence="2 4">DSM 10368</strain>
    </source>
</reference>
<evidence type="ECO:0000313" key="2">
    <source>
        <dbReference type="EMBL" id="MBB3706116.1"/>
    </source>
</evidence>
<sequence>MNILQQSPDAEAIRHDLRLLRKRIAGLDDRARFADVDVLLSVAEAHVDQQLATLGHAGG</sequence>